<comment type="caution">
    <text evidence="1">The sequence shown here is derived from an EMBL/GenBank/DDBJ whole genome shotgun (WGS) entry which is preliminary data.</text>
</comment>
<gene>
    <name evidence="1" type="ORF">H9848_11365</name>
</gene>
<evidence type="ECO:0000313" key="2">
    <source>
        <dbReference type="Proteomes" id="UP000823847"/>
    </source>
</evidence>
<reference evidence="1" key="1">
    <citation type="journal article" date="2021" name="PeerJ">
        <title>Extensive microbial diversity within the chicken gut microbiome revealed by metagenomics and culture.</title>
        <authorList>
            <person name="Gilroy R."/>
            <person name="Ravi A."/>
            <person name="Getino M."/>
            <person name="Pursley I."/>
            <person name="Horton D.L."/>
            <person name="Alikhan N.F."/>
            <person name="Baker D."/>
            <person name="Gharbi K."/>
            <person name="Hall N."/>
            <person name="Watson M."/>
            <person name="Adriaenssens E.M."/>
            <person name="Foster-Nyarko E."/>
            <person name="Jarju S."/>
            <person name="Secka A."/>
            <person name="Antonio M."/>
            <person name="Oren A."/>
            <person name="Chaudhuri R.R."/>
            <person name="La Ragione R."/>
            <person name="Hildebrand F."/>
            <person name="Pallen M.J."/>
        </authorList>
    </citation>
    <scope>NUCLEOTIDE SEQUENCE</scope>
    <source>
        <strain evidence="1">ChiHecec2B26-12326</strain>
    </source>
</reference>
<proteinExistence type="predicted"/>
<protein>
    <submittedName>
        <fullName evidence="1">Uncharacterized protein</fullName>
    </submittedName>
</protein>
<reference evidence="1" key="2">
    <citation type="submission" date="2021-04" db="EMBL/GenBank/DDBJ databases">
        <authorList>
            <person name="Gilroy R."/>
        </authorList>
    </citation>
    <scope>NUCLEOTIDE SEQUENCE</scope>
    <source>
        <strain evidence="1">ChiHecec2B26-12326</strain>
    </source>
</reference>
<dbReference type="EMBL" id="DXEN01000083">
    <property type="protein sequence ID" value="HIX87186.1"/>
    <property type="molecule type" value="Genomic_DNA"/>
</dbReference>
<dbReference type="AlphaFoldDB" id="A0A9D1XTS8"/>
<name>A0A9D1XTS8_9BACT</name>
<organism evidence="1 2">
    <name type="scientific">Candidatus Parabacteroides intestinigallinarum</name>
    <dbReference type="NCBI Taxonomy" id="2838722"/>
    <lineage>
        <taxon>Bacteria</taxon>
        <taxon>Pseudomonadati</taxon>
        <taxon>Bacteroidota</taxon>
        <taxon>Bacteroidia</taxon>
        <taxon>Bacteroidales</taxon>
        <taxon>Tannerellaceae</taxon>
        <taxon>Parabacteroides</taxon>
    </lineage>
</organism>
<evidence type="ECO:0000313" key="1">
    <source>
        <dbReference type="EMBL" id="HIX87186.1"/>
    </source>
</evidence>
<accession>A0A9D1XTS8</accession>
<dbReference type="Proteomes" id="UP000823847">
    <property type="component" value="Unassembled WGS sequence"/>
</dbReference>
<sequence>MMFLAQSIKDEDKGYQYAEQKAICEHLGIEFRGEEHRFDEVAVAKEWAATLPDINY</sequence>